<keyword evidence="3" id="KW-1185">Reference proteome</keyword>
<feature type="region of interest" description="Disordered" evidence="1">
    <location>
        <begin position="187"/>
        <end position="235"/>
    </location>
</feature>
<name>A0A839AF72_9HYPH</name>
<dbReference type="RefSeq" id="WP_182166500.1">
    <property type="nucleotide sequence ID" value="NZ_JACFXV010000061.1"/>
</dbReference>
<evidence type="ECO:0000313" key="2">
    <source>
        <dbReference type="EMBL" id="MBA5778353.1"/>
    </source>
</evidence>
<dbReference type="Proteomes" id="UP000541109">
    <property type="component" value="Unassembled WGS sequence"/>
</dbReference>
<organism evidence="2 3">
    <name type="scientific">Stappia albiluteola</name>
    <dbReference type="NCBI Taxonomy" id="2758565"/>
    <lineage>
        <taxon>Bacteria</taxon>
        <taxon>Pseudomonadati</taxon>
        <taxon>Pseudomonadota</taxon>
        <taxon>Alphaproteobacteria</taxon>
        <taxon>Hyphomicrobiales</taxon>
        <taxon>Stappiaceae</taxon>
        <taxon>Stappia</taxon>
    </lineage>
</organism>
<gene>
    <name evidence="2" type="ORF">H2509_14585</name>
</gene>
<evidence type="ECO:0008006" key="4">
    <source>
        <dbReference type="Google" id="ProtNLM"/>
    </source>
</evidence>
<feature type="compositionally biased region" description="Low complexity" evidence="1">
    <location>
        <begin position="210"/>
        <end position="221"/>
    </location>
</feature>
<dbReference type="AlphaFoldDB" id="A0A839AF72"/>
<accession>A0A839AF72</accession>
<proteinExistence type="predicted"/>
<evidence type="ECO:0000256" key="1">
    <source>
        <dbReference type="SAM" id="MobiDB-lite"/>
    </source>
</evidence>
<reference evidence="2 3" key="1">
    <citation type="submission" date="2020-07" db="EMBL/GenBank/DDBJ databases">
        <title>Stappia sp., F7233, whole genome shotgun sequencing project.</title>
        <authorList>
            <person name="Jiang S."/>
            <person name="Liu Z.W."/>
            <person name="Du Z.J."/>
        </authorList>
    </citation>
    <scope>NUCLEOTIDE SEQUENCE [LARGE SCALE GENOMIC DNA]</scope>
    <source>
        <strain evidence="2 3">F7233</strain>
    </source>
</reference>
<sequence>MSDAQGIPLAFDPEALAALMREQFGWGKSDLLKASEALMSAALAGLRYNSSTPAGMQSLLAMMPGPAAARSAPSPESMFGEPLALFFGPESVQRAIVERIAQSTGLNPGGIETMMPVVATLTIGNFARQFVSGPARDMLDAFLAGYARGRPKPVPTPAEVMAPYTEAVQSFWDGYFRAVGSFQEAMAKPAPEQEVEVEDADDATEEAAPEEAASSEASEAAPPEPEANDRTGEASLADAWLALGRDIQESQIRTFENLFEQNSRG</sequence>
<feature type="compositionally biased region" description="Acidic residues" evidence="1">
    <location>
        <begin position="193"/>
        <end position="209"/>
    </location>
</feature>
<comment type="caution">
    <text evidence="2">The sequence shown here is derived from an EMBL/GenBank/DDBJ whole genome shotgun (WGS) entry which is preliminary data.</text>
</comment>
<dbReference type="EMBL" id="JACFXV010000061">
    <property type="protein sequence ID" value="MBA5778353.1"/>
    <property type="molecule type" value="Genomic_DNA"/>
</dbReference>
<protein>
    <recommendedName>
        <fullName evidence="4">DUF937 domain-containing protein</fullName>
    </recommendedName>
</protein>
<dbReference type="Pfam" id="PF06078">
    <property type="entry name" value="DUF937"/>
    <property type="match status" value="1"/>
</dbReference>
<dbReference type="InterPro" id="IPR009282">
    <property type="entry name" value="DUF937"/>
</dbReference>
<evidence type="ECO:0000313" key="3">
    <source>
        <dbReference type="Proteomes" id="UP000541109"/>
    </source>
</evidence>